<reference evidence="2 3" key="1">
    <citation type="submission" date="2024-04" db="EMBL/GenBank/DDBJ databases">
        <title>Tritrichomonas musculus Genome.</title>
        <authorList>
            <person name="Alves-Ferreira E."/>
            <person name="Grigg M."/>
            <person name="Lorenzi H."/>
            <person name="Galac M."/>
        </authorList>
    </citation>
    <scope>NUCLEOTIDE SEQUENCE [LARGE SCALE GENOMIC DNA]</scope>
    <source>
        <strain evidence="2 3">EAF2021</strain>
    </source>
</reference>
<proteinExistence type="predicted"/>
<evidence type="ECO:0000259" key="1">
    <source>
        <dbReference type="Pfam" id="PF07707"/>
    </source>
</evidence>
<dbReference type="Proteomes" id="UP001470230">
    <property type="component" value="Unassembled WGS sequence"/>
</dbReference>
<evidence type="ECO:0000313" key="2">
    <source>
        <dbReference type="EMBL" id="KAK8844869.1"/>
    </source>
</evidence>
<sequence>MNDFEFALDTENLKKIPLHKYTTDFSFLVDGKRYRTNRFVADLLSPIIRKYHFIDETINEFSFNIESNDDKDNDYFHDFLTLSSFTKNIIDPIRRKYYSKYFLKLGNIEEYFRISPTCSEEITIENAVDQLYQISTLLSKTFYDENLQIKSKFSQNIKHLISFISKNFEFVNKEKIKELSIETIEEIISNESLQLQEEDSLLRFLIDLYKEDCKYSPLFEHVIFSNVHNDIFKEFMLNISLTDINYSIWEAICKRISLQKIKNIDTNPRYLTKSHIYQFEYYKEKEFDGIMRFLSKTTGGNIYDNGTIDITSNSILDIQKYNPKNLVDYDNNNGYASKDDGNAFICFDFKDKSIQLTNYTIQSNNSGPNYHHLKNWLLEVSNDGSNWVEIDRHENCSKLNSQNIIAMFEIHQSHDYYRFARIRQIGNSWAFWGNHNSLFFYTIEFFGNIKT</sequence>
<gene>
    <name evidence="2" type="ORF">M9Y10_021040</name>
</gene>
<dbReference type="EMBL" id="JAPFFF010000031">
    <property type="protein sequence ID" value="KAK8844869.1"/>
    <property type="molecule type" value="Genomic_DNA"/>
</dbReference>
<evidence type="ECO:0000313" key="3">
    <source>
        <dbReference type="Proteomes" id="UP001470230"/>
    </source>
</evidence>
<organism evidence="2 3">
    <name type="scientific">Tritrichomonas musculus</name>
    <dbReference type="NCBI Taxonomy" id="1915356"/>
    <lineage>
        <taxon>Eukaryota</taxon>
        <taxon>Metamonada</taxon>
        <taxon>Parabasalia</taxon>
        <taxon>Tritrichomonadida</taxon>
        <taxon>Tritrichomonadidae</taxon>
        <taxon>Tritrichomonas</taxon>
    </lineage>
</organism>
<dbReference type="InterPro" id="IPR011705">
    <property type="entry name" value="BACK"/>
</dbReference>
<dbReference type="Pfam" id="PF07707">
    <property type="entry name" value="BACK"/>
    <property type="match status" value="1"/>
</dbReference>
<protein>
    <recommendedName>
        <fullName evidence="1">BACK domain-containing protein</fullName>
    </recommendedName>
</protein>
<name>A0ABR2HCU5_9EUKA</name>
<keyword evidence="3" id="KW-1185">Reference proteome</keyword>
<dbReference type="InterPro" id="IPR008979">
    <property type="entry name" value="Galactose-bd-like_sf"/>
</dbReference>
<dbReference type="SUPFAM" id="SSF49785">
    <property type="entry name" value="Galactose-binding domain-like"/>
    <property type="match status" value="1"/>
</dbReference>
<comment type="caution">
    <text evidence="2">The sequence shown here is derived from an EMBL/GenBank/DDBJ whole genome shotgun (WGS) entry which is preliminary data.</text>
</comment>
<dbReference type="Gene3D" id="2.60.120.260">
    <property type="entry name" value="Galactose-binding domain-like"/>
    <property type="match status" value="1"/>
</dbReference>
<accession>A0ABR2HCU5</accession>
<feature type="domain" description="BACK" evidence="1">
    <location>
        <begin position="160"/>
        <end position="234"/>
    </location>
</feature>